<name>A0A849ICJ5_9HYPH</name>
<evidence type="ECO:0000256" key="7">
    <source>
        <dbReference type="RuleBase" id="RU363032"/>
    </source>
</evidence>
<dbReference type="Pfam" id="PF00528">
    <property type="entry name" value="BPD_transp_1"/>
    <property type="match status" value="1"/>
</dbReference>
<evidence type="ECO:0000256" key="6">
    <source>
        <dbReference type="ARBA" id="ARBA00023136"/>
    </source>
</evidence>
<comment type="caution">
    <text evidence="9">The sequence shown here is derived from an EMBL/GenBank/DDBJ whole genome shotgun (WGS) entry which is preliminary data.</text>
</comment>
<reference evidence="9 10" key="1">
    <citation type="submission" date="2020-04" db="EMBL/GenBank/DDBJ databases">
        <title>Enterovirga sp. isolate from soil.</title>
        <authorList>
            <person name="Chea S."/>
            <person name="Kim D.-U."/>
        </authorList>
    </citation>
    <scope>NUCLEOTIDE SEQUENCE [LARGE SCALE GENOMIC DNA]</scope>
    <source>
        <strain evidence="9 10">DB1703</strain>
    </source>
</reference>
<dbReference type="PANTHER" id="PTHR43744:SF3">
    <property type="entry name" value="LACTOSE TRANSPORT SYSTEM PERMEASE PROTEIN LACG"/>
    <property type="match status" value="1"/>
</dbReference>
<comment type="subcellular location">
    <subcellularLocation>
        <location evidence="1 7">Cell membrane</location>
        <topology evidence="1 7">Multi-pass membrane protein</topology>
    </subcellularLocation>
</comment>
<dbReference type="GO" id="GO:0005886">
    <property type="term" value="C:plasma membrane"/>
    <property type="evidence" value="ECO:0007669"/>
    <property type="project" value="UniProtKB-SubCell"/>
</dbReference>
<evidence type="ECO:0000256" key="1">
    <source>
        <dbReference type="ARBA" id="ARBA00004651"/>
    </source>
</evidence>
<evidence type="ECO:0000313" key="9">
    <source>
        <dbReference type="EMBL" id="NNM74991.1"/>
    </source>
</evidence>
<evidence type="ECO:0000256" key="4">
    <source>
        <dbReference type="ARBA" id="ARBA00022692"/>
    </source>
</evidence>
<dbReference type="CDD" id="cd06261">
    <property type="entry name" value="TM_PBP2"/>
    <property type="match status" value="1"/>
</dbReference>
<feature type="transmembrane region" description="Helical" evidence="7">
    <location>
        <begin position="12"/>
        <end position="31"/>
    </location>
</feature>
<accession>A0A849ICJ5</accession>
<dbReference type="InterPro" id="IPR035906">
    <property type="entry name" value="MetI-like_sf"/>
</dbReference>
<evidence type="ECO:0000313" key="10">
    <source>
        <dbReference type="Proteomes" id="UP000564885"/>
    </source>
</evidence>
<proteinExistence type="inferred from homology"/>
<dbReference type="GO" id="GO:0055085">
    <property type="term" value="P:transmembrane transport"/>
    <property type="evidence" value="ECO:0007669"/>
    <property type="project" value="InterPro"/>
</dbReference>
<feature type="transmembrane region" description="Helical" evidence="7">
    <location>
        <begin position="106"/>
        <end position="127"/>
    </location>
</feature>
<dbReference type="Gene3D" id="1.10.3720.10">
    <property type="entry name" value="MetI-like"/>
    <property type="match status" value="1"/>
</dbReference>
<protein>
    <submittedName>
        <fullName evidence="9">Carbohydrate ABC transporter permease</fullName>
    </submittedName>
</protein>
<evidence type="ECO:0000256" key="5">
    <source>
        <dbReference type="ARBA" id="ARBA00022989"/>
    </source>
</evidence>
<dbReference type="PROSITE" id="PS50928">
    <property type="entry name" value="ABC_TM1"/>
    <property type="match status" value="1"/>
</dbReference>
<evidence type="ECO:0000259" key="8">
    <source>
        <dbReference type="PROSITE" id="PS50928"/>
    </source>
</evidence>
<sequence length="276" mass="30096">MIPGEITPRLGFAAVLVLVAIWATPFAWMLVASVRPGAFGAGGMASLVPDFVPTAANFAEAWDSADFARYYLNTILICGGILAVQIVTISLAGYAFARLRFPGRTFLFYAFLIQLMLVPVVLLVPNLRTVAQLGLYDTLPGVMAPYFASAFGTFLMRQAFRTIPQELEDAALMDGARWHELVRHVYLPLAKPSLIAFSIVSVTSHWNEFLWPLMVINDPDKRPLTLGLATFTRGAEGAQAWGVIAAGTILVIAPLVLAFALFQRRFVNSFLASGLK</sequence>
<gene>
    <name evidence="9" type="ORF">HJG44_21750</name>
</gene>
<feature type="domain" description="ABC transmembrane type-1" evidence="8">
    <location>
        <begin position="71"/>
        <end position="262"/>
    </location>
</feature>
<dbReference type="AlphaFoldDB" id="A0A849ICJ5"/>
<dbReference type="SUPFAM" id="SSF161098">
    <property type="entry name" value="MetI-like"/>
    <property type="match status" value="1"/>
</dbReference>
<dbReference type="InterPro" id="IPR000515">
    <property type="entry name" value="MetI-like"/>
</dbReference>
<keyword evidence="5 7" id="KW-1133">Transmembrane helix</keyword>
<dbReference type="PANTHER" id="PTHR43744">
    <property type="entry name" value="ABC TRANSPORTER PERMEASE PROTEIN MG189-RELATED-RELATED"/>
    <property type="match status" value="1"/>
</dbReference>
<keyword evidence="2 7" id="KW-0813">Transport</keyword>
<dbReference type="EMBL" id="JABEPP010000007">
    <property type="protein sequence ID" value="NNM74991.1"/>
    <property type="molecule type" value="Genomic_DNA"/>
</dbReference>
<evidence type="ECO:0000256" key="3">
    <source>
        <dbReference type="ARBA" id="ARBA00022475"/>
    </source>
</evidence>
<dbReference type="Proteomes" id="UP000564885">
    <property type="component" value="Unassembled WGS sequence"/>
</dbReference>
<dbReference type="RefSeq" id="WP_171220500.1">
    <property type="nucleotide sequence ID" value="NZ_JABEPP010000007.1"/>
</dbReference>
<keyword evidence="6 7" id="KW-0472">Membrane</keyword>
<feature type="transmembrane region" description="Helical" evidence="7">
    <location>
        <begin position="240"/>
        <end position="262"/>
    </location>
</feature>
<organism evidence="9 10">
    <name type="scientific">Enterovirga aerilata</name>
    <dbReference type="NCBI Taxonomy" id="2730920"/>
    <lineage>
        <taxon>Bacteria</taxon>
        <taxon>Pseudomonadati</taxon>
        <taxon>Pseudomonadota</taxon>
        <taxon>Alphaproteobacteria</taxon>
        <taxon>Hyphomicrobiales</taxon>
        <taxon>Methylobacteriaceae</taxon>
        <taxon>Enterovirga</taxon>
    </lineage>
</organism>
<comment type="similarity">
    <text evidence="7">Belongs to the binding-protein-dependent transport system permease family.</text>
</comment>
<keyword evidence="4 7" id="KW-0812">Transmembrane</keyword>
<keyword evidence="10" id="KW-1185">Reference proteome</keyword>
<feature type="transmembrane region" description="Helical" evidence="7">
    <location>
        <begin position="139"/>
        <end position="156"/>
    </location>
</feature>
<evidence type="ECO:0000256" key="2">
    <source>
        <dbReference type="ARBA" id="ARBA00022448"/>
    </source>
</evidence>
<feature type="transmembrane region" description="Helical" evidence="7">
    <location>
        <begin position="70"/>
        <end position="94"/>
    </location>
</feature>
<keyword evidence="3" id="KW-1003">Cell membrane</keyword>